<keyword evidence="9" id="KW-1185">Reference proteome</keyword>
<dbReference type="PANTHER" id="PTHR30349:SF64">
    <property type="entry name" value="PROPHAGE INTEGRASE INTD-RELATED"/>
    <property type="match status" value="1"/>
</dbReference>
<feature type="domain" description="Core-binding (CB)" evidence="7">
    <location>
        <begin position="67"/>
        <end position="148"/>
    </location>
</feature>
<dbReference type="InterPro" id="IPR010998">
    <property type="entry name" value="Integrase_recombinase_N"/>
</dbReference>
<proteinExistence type="inferred from homology"/>
<dbReference type="PANTHER" id="PTHR30349">
    <property type="entry name" value="PHAGE INTEGRASE-RELATED"/>
    <property type="match status" value="1"/>
</dbReference>
<feature type="compositionally biased region" description="Basic residues" evidence="5">
    <location>
        <begin position="28"/>
        <end position="38"/>
    </location>
</feature>
<evidence type="ECO:0000256" key="1">
    <source>
        <dbReference type="ARBA" id="ARBA00008857"/>
    </source>
</evidence>
<feature type="compositionally biased region" description="Basic and acidic residues" evidence="5">
    <location>
        <begin position="39"/>
        <end position="59"/>
    </location>
</feature>
<evidence type="ECO:0000256" key="4">
    <source>
        <dbReference type="PROSITE-ProRule" id="PRU01248"/>
    </source>
</evidence>
<dbReference type="InterPro" id="IPR002104">
    <property type="entry name" value="Integrase_catalytic"/>
</dbReference>
<evidence type="ECO:0000259" key="6">
    <source>
        <dbReference type="PROSITE" id="PS51898"/>
    </source>
</evidence>
<comment type="similarity">
    <text evidence="1">Belongs to the 'phage' integrase family.</text>
</comment>
<dbReference type="GO" id="GO:0003677">
    <property type="term" value="F:DNA binding"/>
    <property type="evidence" value="ECO:0007669"/>
    <property type="project" value="UniProtKB-UniRule"/>
</dbReference>
<dbReference type="CDD" id="cd01189">
    <property type="entry name" value="INT_ICEBs1_C_like"/>
    <property type="match status" value="1"/>
</dbReference>
<dbReference type="RefSeq" id="WP_135111549.1">
    <property type="nucleotide sequence ID" value="NZ_SRHY01000054.1"/>
</dbReference>
<feature type="region of interest" description="Disordered" evidence="5">
    <location>
        <begin position="20"/>
        <end position="59"/>
    </location>
</feature>
<accession>A0A4Y9A970</accession>
<dbReference type="OrthoDB" id="9803188at2"/>
<keyword evidence="2 4" id="KW-0238">DNA-binding</keyword>
<gene>
    <name evidence="8" type="ORF">E4U82_17860</name>
</gene>
<dbReference type="InterPro" id="IPR013762">
    <property type="entry name" value="Integrase-like_cat_sf"/>
</dbReference>
<dbReference type="GO" id="GO:0015074">
    <property type="term" value="P:DNA integration"/>
    <property type="evidence" value="ECO:0007669"/>
    <property type="project" value="InterPro"/>
</dbReference>
<dbReference type="EMBL" id="SRHY01000054">
    <property type="protein sequence ID" value="TFJ91420.1"/>
    <property type="molecule type" value="Genomic_DNA"/>
</dbReference>
<reference evidence="8 9" key="1">
    <citation type="submission" date="2019-03" db="EMBL/GenBank/DDBJ databases">
        <title>Genome sequence of Lentibacillus salicampi ATCC BAA-719.</title>
        <authorList>
            <person name="Maclea K.S."/>
            <person name="Simoes Junior M."/>
        </authorList>
    </citation>
    <scope>NUCLEOTIDE SEQUENCE [LARGE SCALE GENOMIC DNA]</scope>
    <source>
        <strain evidence="8 9">ATCC BAA-719</strain>
    </source>
</reference>
<dbReference type="PROSITE" id="PS51900">
    <property type="entry name" value="CB"/>
    <property type="match status" value="1"/>
</dbReference>
<sequence length="399" mass="46384">MYCQKFKTKSGQIRWECIADGEPDPATGKRKQIKRRAKTQREAKERVQKAVRSTQEDKIDENSGNRITFDQVAAAWMEIYKQTGVKRSTVRIREKEVAILNRYMAKSPIGKITYSMYQKFINNISPNYARTTVQGVNTSAGMIFQHAIKDKLIKESPNRDVIIPKKRKTVEEIEIAPIEQKYLTNEELNEFLNATLDNGQELDIERFYLLAFSGMRSGELCALKWSDINFSTNTVRITKTLYNEDNNMRKFELTPPKTNGSIRSIEVDSEIMQLIKSHYKRQKKIKMKYRYEVEHDGNFVFCRANGYPYIQKNIVMRMARLMEYTNIEKKATPHIFRHTHISMMAEAGVDLATVMERVGHDDPQTTLKIYTHVTKKMKKDASAKVSNLYENALSNIKFN</sequence>
<dbReference type="AlphaFoldDB" id="A0A4Y9A970"/>
<dbReference type="SUPFAM" id="SSF56349">
    <property type="entry name" value="DNA breaking-rejoining enzymes"/>
    <property type="match status" value="1"/>
</dbReference>
<dbReference type="Gene3D" id="1.10.443.10">
    <property type="entry name" value="Intergrase catalytic core"/>
    <property type="match status" value="1"/>
</dbReference>
<evidence type="ECO:0000313" key="9">
    <source>
        <dbReference type="Proteomes" id="UP000298484"/>
    </source>
</evidence>
<dbReference type="GO" id="GO:0006310">
    <property type="term" value="P:DNA recombination"/>
    <property type="evidence" value="ECO:0007669"/>
    <property type="project" value="UniProtKB-KW"/>
</dbReference>
<dbReference type="InterPro" id="IPR044068">
    <property type="entry name" value="CB"/>
</dbReference>
<dbReference type="InterPro" id="IPR011010">
    <property type="entry name" value="DNA_brk_join_enz"/>
</dbReference>
<evidence type="ECO:0000256" key="3">
    <source>
        <dbReference type="ARBA" id="ARBA00023172"/>
    </source>
</evidence>
<keyword evidence="3" id="KW-0233">DNA recombination</keyword>
<dbReference type="Gene3D" id="1.10.150.130">
    <property type="match status" value="1"/>
</dbReference>
<dbReference type="PROSITE" id="PS51898">
    <property type="entry name" value="TYR_RECOMBINASE"/>
    <property type="match status" value="1"/>
</dbReference>
<name>A0A4Y9A970_9BACI</name>
<dbReference type="Proteomes" id="UP000298484">
    <property type="component" value="Unassembled WGS sequence"/>
</dbReference>
<feature type="domain" description="Tyr recombinase" evidence="6">
    <location>
        <begin position="178"/>
        <end position="383"/>
    </location>
</feature>
<organism evidence="8 9">
    <name type="scientific">Lentibacillus salicampi</name>
    <dbReference type="NCBI Taxonomy" id="175306"/>
    <lineage>
        <taxon>Bacteria</taxon>
        <taxon>Bacillati</taxon>
        <taxon>Bacillota</taxon>
        <taxon>Bacilli</taxon>
        <taxon>Bacillales</taxon>
        <taxon>Bacillaceae</taxon>
        <taxon>Lentibacillus</taxon>
    </lineage>
</organism>
<comment type="caution">
    <text evidence="8">The sequence shown here is derived from an EMBL/GenBank/DDBJ whole genome shotgun (WGS) entry which is preliminary data.</text>
</comment>
<evidence type="ECO:0000256" key="2">
    <source>
        <dbReference type="ARBA" id="ARBA00023125"/>
    </source>
</evidence>
<dbReference type="Pfam" id="PF00589">
    <property type="entry name" value="Phage_integrase"/>
    <property type="match status" value="1"/>
</dbReference>
<evidence type="ECO:0000259" key="7">
    <source>
        <dbReference type="PROSITE" id="PS51900"/>
    </source>
</evidence>
<protein>
    <submittedName>
        <fullName evidence="8">Site-specific integrase</fullName>
    </submittedName>
</protein>
<dbReference type="InterPro" id="IPR050090">
    <property type="entry name" value="Tyrosine_recombinase_XerCD"/>
</dbReference>
<evidence type="ECO:0000313" key="8">
    <source>
        <dbReference type="EMBL" id="TFJ91420.1"/>
    </source>
</evidence>
<evidence type="ECO:0000256" key="5">
    <source>
        <dbReference type="SAM" id="MobiDB-lite"/>
    </source>
</evidence>